<dbReference type="Proteomes" id="UP000825729">
    <property type="component" value="Unassembled WGS sequence"/>
</dbReference>
<proteinExistence type="predicted"/>
<evidence type="ECO:0000313" key="1">
    <source>
        <dbReference type="EMBL" id="KAG9453063.1"/>
    </source>
</evidence>
<gene>
    <name evidence="1" type="ORF">H6P81_005967</name>
</gene>
<evidence type="ECO:0000313" key="2">
    <source>
        <dbReference type="Proteomes" id="UP000825729"/>
    </source>
</evidence>
<reference evidence="1 2" key="1">
    <citation type="submission" date="2021-07" db="EMBL/GenBank/DDBJ databases">
        <title>The Aristolochia fimbriata genome: insights into angiosperm evolution, floral development and chemical biosynthesis.</title>
        <authorList>
            <person name="Jiao Y."/>
        </authorList>
    </citation>
    <scope>NUCLEOTIDE SEQUENCE [LARGE SCALE GENOMIC DNA]</scope>
    <source>
        <strain evidence="1">IBCAS-2021</strain>
        <tissue evidence="1">Leaf</tissue>
    </source>
</reference>
<accession>A0AAV7F0J4</accession>
<protein>
    <submittedName>
        <fullName evidence="1">Uncharacterized protein</fullName>
    </submittedName>
</protein>
<name>A0AAV7F0J4_ARIFI</name>
<keyword evidence="2" id="KW-1185">Reference proteome</keyword>
<dbReference type="EMBL" id="JAINDJ010000003">
    <property type="protein sequence ID" value="KAG9453063.1"/>
    <property type="molecule type" value="Genomic_DNA"/>
</dbReference>
<dbReference type="AlphaFoldDB" id="A0AAV7F0J4"/>
<organism evidence="1 2">
    <name type="scientific">Aristolochia fimbriata</name>
    <name type="common">White veined hardy Dutchman's pipe vine</name>
    <dbReference type="NCBI Taxonomy" id="158543"/>
    <lineage>
        <taxon>Eukaryota</taxon>
        <taxon>Viridiplantae</taxon>
        <taxon>Streptophyta</taxon>
        <taxon>Embryophyta</taxon>
        <taxon>Tracheophyta</taxon>
        <taxon>Spermatophyta</taxon>
        <taxon>Magnoliopsida</taxon>
        <taxon>Magnoliidae</taxon>
        <taxon>Piperales</taxon>
        <taxon>Aristolochiaceae</taxon>
        <taxon>Aristolochia</taxon>
    </lineage>
</organism>
<comment type="caution">
    <text evidence="1">The sequence shown here is derived from an EMBL/GenBank/DDBJ whole genome shotgun (WGS) entry which is preliminary data.</text>
</comment>
<sequence>MATTRVVIRAKAVVELAFNDIVKVVVAFNVKFGFVDDTGSISKGVADCSSSMANLFLVIGCLNLLAEILRHFRFSISVFLDSSFCKWICKIVE</sequence>